<organism evidence="1 2">
    <name type="scientific">Pedobacter chinensis</name>
    <dbReference type="NCBI Taxonomy" id="2282421"/>
    <lineage>
        <taxon>Bacteria</taxon>
        <taxon>Pseudomonadati</taxon>
        <taxon>Bacteroidota</taxon>
        <taxon>Sphingobacteriia</taxon>
        <taxon>Sphingobacteriales</taxon>
        <taxon>Sphingobacteriaceae</taxon>
        <taxon>Pedobacter</taxon>
    </lineage>
</organism>
<proteinExistence type="predicted"/>
<comment type="caution">
    <text evidence="1">The sequence shown here is derived from an EMBL/GenBank/DDBJ whole genome shotgun (WGS) entry which is preliminary data.</text>
</comment>
<accession>A0A369PW71</accession>
<dbReference type="RefSeq" id="WP_115404785.1">
    <property type="nucleotide sequence ID" value="NZ_QPKV01000014.1"/>
</dbReference>
<protein>
    <submittedName>
        <fullName evidence="1">Uncharacterized protein</fullName>
    </submittedName>
</protein>
<dbReference type="Proteomes" id="UP000253961">
    <property type="component" value="Unassembled WGS sequence"/>
</dbReference>
<dbReference type="EMBL" id="QPKV01000014">
    <property type="protein sequence ID" value="RDC54358.1"/>
    <property type="molecule type" value="Genomic_DNA"/>
</dbReference>
<evidence type="ECO:0000313" key="2">
    <source>
        <dbReference type="Proteomes" id="UP000253961"/>
    </source>
</evidence>
<dbReference type="AlphaFoldDB" id="A0A369PW71"/>
<gene>
    <name evidence="1" type="ORF">DU508_21795</name>
</gene>
<evidence type="ECO:0000313" key="1">
    <source>
        <dbReference type="EMBL" id="RDC54358.1"/>
    </source>
</evidence>
<reference evidence="1 2" key="1">
    <citation type="submission" date="2018-07" db="EMBL/GenBank/DDBJ databases">
        <title>Pedobacter sp. nov., isolated from soil.</title>
        <authorList>
            <person name="Zhou L.Y."/>
            <person name="Du Z.J."/>
        </authorList>
    </citation>
    <scope>NUCLEOTIDE SEQUENCE [LARGE SCALE GENOMIC DNA]</scope>
    <source>
        <strain evidence="1 2">JDX94</strain>
    </source>
</reference>
<name>A0A369PW71_9SPHI</name>
<sequence>MNNNRKRLNDHLLDAMIEISDNNAAESIKILEASGIDTEKAISRSLNKVEALKTALAARTTSNSDSVVKRISELLKSAPMQTTNFLKDYLNINAPTLQYQSRSLFTASMLQKMEGKIDFNDLEKKLSEQKIDTNGNDQKK</sequence>
<keyword evidence="2" id="KW-1185">Reference proteome</keyword>